<sequence>MKLAKDKKAQEPHGKNHAVETSSTMSINYTALPSFAEPKAADKKALASDMWIMARTACNQAHHIQNLATRLLISQPHQPCINEIINLAGQVENQCRASLRSLGNFGTRPYNPKQMNNQMSREVQNQVKAAKMKIDALLTKKTNDAQLETELTTRSKALSSYFSAMTAAAQALAA</sequence>
<dbReference type="EMBL" id="HBHP01009339">
    <property type="protein sequence ID" value="CAD9755599.1"/>
    <property type="molecule type" value="Transcribed_RNA"/>
</dbReference>
<feature type="region of interest" description="Disordered" evidence="1">
    <location>
        <begin position="1"/>
        <end position="22"/>
    </location>
</feature>
<protein>
    <submittedName>
        <fullName evidence="2">Uncharacterized protein</fullName>
    </submittedName>
</protein>
<name>A0A7S2TKG4_9EUKA</name>
<proteinExistence type="predicted"/>
<accession>A0A7S2TKG4</accession>
<gene>
    <name evidence="2" type="ORF">LSP00402_LOCUS5786</name>
</gene>
<evidence type="ECO:0000256" key="1">
    <source>
        <dbReference type="SAM" id="MobiDB-lite"/>
    </source>
</evidence>
<reference evidence="2" key="1">
    <citation type="submission" date="2021-01" db="EMBL/GenBank/DDBJ databases">
        <authorList>
            <person name="Corre E."/>
            <person name="Pelletier E."/>
            <person name="Niang G."/>
            <person name="Scheremetjew M."/>
            <person name="Finn R."/>
            <person name="Kale V."/>
            <person name="Holt S."/>
            <person name="Cochrane G."/>
            <person name="Meng A."/>
            <person name="Brown T."/>
            <person name="Cohen L."/>
        </authorList>
    </citation>
    <scope>NUCLEOTIDE SEQUENCE</scope>
    <source>
        <strain evidence="2">CCMP622</strain>
    </source>
</reference>
<organism evidence="2">
    <name type="scientific">Lotharella oceanica</name>
    <dbReference type="NCBI Taxonomy" id="641309"/>
    <lineage>
        <taxon>Eukaryota</taxon>
        <taxon>Sar</taxon>
        <taxon>Rhizaria</taxon>
        <taxon>Cercozoa</taxon>
        <taxon>Chlorarachniophyceae</taxon>
        <taxon>Lotharella</taxon>
    </lineage>
</organism>
<evidence type="ECO:0000313" key="2">
    <source>
        <dbReference type="EMBL" id="CAD9755599.1"/>
    </source>
</evidence>
<dbReference type="AlphaFoldDB" id="A0A7S2TKG4"/>
<feature type="compositionally biased region" description="Basic and acidic residues" evidence="1">
    <location>
        <begin position="1"/>
        <end position="18"/>
    </location>
</feature>